<dbReference type="PANTHER" id="PTHR36206">
    <property type="entry name" value="ASPERCRYPTIN BIOSYNTHESIS CLUSTER-SPECIFIC TRANSCRIPTION REGULATOR ATNN-RELATED"/>
    <property type="match status" value="1"/>
</dbReference>
<dbReference type="Gene3D" id="4.10.240.10">
    <property type="entry name" value="Zn(2)-C6 fungal-type DNA-binding domain"/>
    <property type="match status" value="1"/>
</dbReference>
<keyword evidence="10" id="KW-1185">Reference proteome</keyword>
<dbReference type="Proteomes" id="UP000244855">
    <property type="component" value="Unassembled WGS sequence"/>
</dbReference>
<dbReference type="Pfam" id="PF11951">
    <property type="entry name" value="Fungal_trans_2"/>
    <property type="match status" value="1"/>
</dbReference>
<organism evidence="9 10">
    <name type="scientific">Periconia macrospinosa</name>
    <dbReference type="NCBI Taxonomy" id="97972"/>
    <lineage>
        <taxon>Eukaryota</taxon>
        <taxon>Fungi</taxon>
        <taxon>Dikarya</taxon>
        <taxon>Ascomycota</taxon>
        <taxon>Pezizomycotina</taxon>
        <taxon>Dothideomycetes</taxon>
        <taxon>Pleosporomycetidae</taxon>
        <taxon>Pleosporales</taxon>
        <taxon>Massarineae</taxon>
        <taxon>Periconiaceae</taxon>
        <taxon>Periconia</taxon>
    </lineage>
</organism>
<keyword evidence="7" id="KW-0812">Transmembrane</keyword>
<evidence type="ECO:0000256" key="4">
    <source>
        <dbReference type="ARBA" id="ARBA00023125"/>
    </source>
</evidence>
<evidence type="ECO:0000256" key="2">
    <source>
        <dbReference type="ARBA" id="ARBA00022833"/>
    </source>
</evidence>
<feature type="domain" description="Zn(2)-C6 fungal-type" evidence="8">
    <location>
        <begin position="5"/>
        <end position="32"/>
    </location>
</feature>
<dbReference type="SUPFAM" id="SSF57701">
    <property type="entry name" value="Zn2/Cys6 DNA-binding domain"/>
    <property type="match status" value="1"/>
</dbReference>
<dbReference type="GO" id="GO:0000981">
    <property type="term" value="F:DNA-binding transcription factor activity, RNA polymerase II-specific"/>
    <property type="evidence" value="ECO:0007669"/>
    <property type="project" value="InterPro"/>
</dbReference>
<proteinExistence type="predicted"/>
<keyword evidence="6" id="KW-0539">Nucleus</keyword>
<evidence type="ECO:0000256" key="3">
    <source>
        <dbReference type="ARBA" id="ARBA00023015"/>
    </source>
</evidence>
<evidence type="ECO:0000256" key="7">
    <source>
        <dbReference type="SAM" id="Phobius"/>
    </source>
</evidence>
<reference evidence="9 10" key="1">
    <citation type="journal article" date="2018" name="Sci. Rep.">
        <title>Comparative genomics provides insights into the lifestyle and reveals functional heterogeneity of dark septate endophytic fungi.</title>
        <authorList>
            <person name="Knapp D.G."/>
            <person name="Nemeth J.B."/>
            <person name="Barry K."/>
            <person name="Hainaut M."/>
            <person name="Henrissat B."/>
            <person name="Johnson J."/>
            <person name="Kuo A."/>
            <person name="Lim J.H.P."/>
            <person name="Lipzen A."/>
            <person name="Nolan M."/>
            <person name="Ohm R.A."/>
            <person name="Tamas L."/>
            <person name="Grigoriev I.V."/>
            <person name="Spatafora J.W."/>
            <person name="Nagy L.G."/>
            <person name="Kovacs G.M."/>
        </authorList>
    </citation>
    <scope>NUCLEOTIDE SEQUENCE [LARGE SCALE GENOMIC DNA]</scope>
    <source>
        <strain evidence="9 10">DSE2036</strain>
    </source>
</reference>
<keyword evidence="7" id="KW-0472">Membrane</keyword>
<dbReference type="InterPro" id="IPR036864">
    <property type="entry name" value="Zn2-C6_fun-type_DNA-bd_sf"/>
</dbReference>
<gene>
    <name evidence="9" type="ORF">DM02DRAFT_130970</name>
</gene>
<keyword evidence="7" id="KW-1133">Transmembrane helix</keyword>
<dbReference type="InterPro" id="IPR052360">
    <property type="entry name" value="Transcr_Regulatory_Proteins"/>
</dbReference>
<keyword evidence="1" id="KW-0479">Metal-binding</keyword>
<protein>
    <recommendedName>
        <fullName evidence="8">Zn(2)-C6 fungal-type domain-containing protein</fullName>
    </recommendedName>
</protein>
<dbReference type="GO" id="GO:0003677">
    <property type="term" value="F:DNA binding"/>
    <property type="evidence" value="ECO:0007669"/>
    <property type="project" value="UniProtKB-KW"/>
</dbReference>
<dbReference type="STRING" id="97972.A0A2V1DEV1"/>
<dbReference type="CDD" id="cd00067">
    <property type="entry name" value="GAL4"/>
    <property type="match status" value="1"/>
</dbReference>
<dbReference type="OrthoDB" id="3172332at2759"/>
<dbReference type="InterPro" id="IPR001138">
    <property type="entry name" value="Zn2Cys6_DnaBD"/>
</dbReference>
<dbReference type="GO" id="GO:0008270">
    <property type="term" value="F:zinc ion binding"/>
    <property type="evidence" value="ECO:0007669"/>
    <property type="project" value="InterPro"/>
</dbReference>
<name>A0A2V1DEV1_9PLEO</name>
<evidence type="ECO:0000256" key="1">
    <source>
        <dbReference type="ARBA" id="ARBA00022723"/>
    </source>
</evidence>
<dbReference type="EMBL" id="KZ805474">
    <property type="protein sequence ID" value="PVH96113.1"/>
    <property type="molecule type" value="Genomic_DNA"/>
</dbReference>
<feature type="transmembrane region" description="Helical" evidence="7">
    <location>
        <begin position="161"/>
        <end position="179"/>
    </location>
</feature>
<dbReference type="InterPro" id="IPR021858">
    <property type="entry name" value="Fun_TF"/>
</dbReference>
<accession>A0A2V1DEV1</accession>
<evidence type="ECO:0000256" key="6">
    <source>
        <dbReference type="ARBA" id="ARBA00023242"/>
    </source>
</evidence>
<keyword evidence="2" id="KW-0862">Zinc</keyword>
<dbReference type="AlphaFoldDB" id="A0A2V1DEV1"/>
<dbReference type="PANTHER" id="PTHR36206:SF12">
    <property type="entry name" value="ASPERCRYPTIN BIOSYNTHESIS CLUSTER-SPECIFIC TRANSCRIPTION REGULATOR ATNN-RELATED"/>
    <property type="match status" value="1"/>
</dbReference>
<keyword evidence="4" id="KW-0238">DNA-binding</keyword>
<dbReference type="Pfam" id="PF00172">
    <property type="entry name" value="Zn_clus"/>
    <property type="match status" value="1"/>
</dbReference>
<evidence type="ECO:0000256" key="5">
    <source>
        <dbReference type="ARBA" id="ARBA00023163"/>
    </source>
</evidence>
<evidence type="ECO:0000259" key="8">
    <source>
        <dbReference type="Pfam" id="PF00172"/>
    </source>
</evidence>
<sequence>MVIIRIRRKKCDEEKPICRRCVDDSFKCDGYIKTSTSSTSSKALSASTHTRYQLPQFLLSDIKYASSAERTFFRHFDEWTTSCPPASALLWREYVLPLAHQDELIKKSVAAVGAAYRYFSISHSSSSSRDLADLERTTIVHYNIAISHILKRTSSGNPKDILSIIVSCLLFVCFEGMMGRHDQLLKHLRAGLRMLEVSDEWKNLRNESLAYVVADLFGHVGVEITIYTEEELFDPARHKMLLPTVSHEKRPFENLQEASIVLKTLDLDVLSTSGCEGPGHGPDFSLDPDIVKSFEVWNKRFELTVAGLEMPALNQSQRLQLRWLKLEQQLWRLVTEYSKHTYQLIWGILWENYLDDAEEVASLLTVGGAPAFSVDSVLVSGLCFAVAAAADLDIKYRALSILKSLNRREGVWDSNEMFEFHSDLLSKGQHSLVLCNRVGTPEVTKSENESTDTDKTDT</sequence>
<keyword evidence="3" id="KW-0805">Transcription regulation</keyword>
<evidence type="ECO:0000313" key="10">
    <source>
        <dbReference type="Proteomes" id="UP000244855"/>
    </source>
</evidence>
<keyword evidence="5" id="KW-0804">Transcription</keyword>
<evidence type="ECO:0000313" key="9">
    <source>
        <dbReference type="EMBL" id="PVH96113.1"/>
    </source>
</evidence>